<dbReference type="InterPro" id="IPR008978">
    <property type="entry name" value="HSP20-like_chaperone"/>
</dbReference>
<evidence type="ECO:0000256" key="2">
    <source>
        <dbReference type="SAM" id="MobiDB-lite"/>
    </source>
</evidence>
<keyword evidence="1" id="KW-0597">Phosphoprotein</keyword>
<name>A0A4C1VIK1_EUMVA</name>
<organism evidence="4 5">
    <name type="scientific">Eumeta variegata</name>
    <name type="common">Bagworm moth</name>
    <name type="synonym">Eumeta japonica</name>
    <dbReference type="NCBI Taxonomy" id="151549"/>
    <lineage>
        <taxon>Eukaryota</taxon>
        <taxon>Metazoa</taxon>
        <taxon>Ecdysozoa</taxon>
        <taxon>Arthropoda</taxon>
        <taxon>Hexapoda</taxon>
        <taxon>Insecta</taxon>
        <taxon>Pterygota</taxon>
        <taxon>Neoptera</taxon>
        <taxon>Endopterygota</taxon>
        <taxon>Lepidoptera</taxon>
        <taxon>Glossata</taxon>
        <taxon>Ditrysia</taxon>
        <taxon>Tineoidea</taxon>
        <taxon>Psychidae</taxon>
        <taxon>Oiketicinae</taxon>
        <taxon>Eumeta</taxon>
    </lineage>
</organism>
<evidence type="ECO:0000313" key="4">
    <source>
        <dbReference type="EMBL" id="GBP38410.1"/>
    </source>
</evidence>
<evidence type="ECO:0000256" key="1">
    <source>
        <dbReference type="ARBA" id="ARBA00022553"/>
    </source>
</evidence>
<reference evidence="4 5" key="1">
    <citation type="journal article" date="2019" name="Commun. Biol.">
        <title>The bagworm genome reveals a unique fibroin gene that provides high tensile strength.</title>
        <authorList>
            <person name="Kono N."/>
            <person name="Nakamura H."/>
            <person name="Ohtoshi R."/>
            <person name="Tomita M."/>
            <person name="Numata K."/>
            <person name="Arakawa K."/>
        </authorList>
    </citation>
    <scope>NUCLEOTIDE SEQUENCE [LARGE SCALE GENOMIC DNA]</scope>
</reference>
<feature type="domain" description="CS" evidence="3">
    <location>
        <begin position="159"/>
        <end position="255"/>
    </location>
</feature>
<accession>A0A4C1VIK1</accession>
<dbReference type="Pfam" id="PF04969">
    <property type="entry name" value="CS"/>
    <property type="match status" value="1"/>
</dbReference>
<feature type="compositionally biased region" description="Polar residues" evidence="2">
    <location>
        <begin position="290"/>
        <end position="308"/>
    </location>
</feature>
<dbReference type="InterPro" id="IPR025934">
    <property type="entry name" value="NudC_N_dom"/>
</dbReference>
<dbReference type="GO" id="GO:0006457">
    <property type="term" value="P:protein folding"/>
    <property type="evidence" value="ECO:0007669"/>
    <property type="project" value="TreeGrafter"/>
</dbReference>
<dbReference type="GO" id="GO:0005737">
    <property type="term" value="C:cytoplasm"/>
    <property type="evidence" value="ECO:0007669"/>
    <property type="project" value="TreeGrafter"/>
</dbReference>
<dbReference type="InterPro" id="IPR007052">
    <property type="entry name" value="CS_dom"/>
</dbReference>
<dbReference type="Pfam" id="PF14050">
    <property type="entry name" value="Nudc_N"/>
    <property type="match status" value="1"/>
</dbReference>
<gene>
    <name evidence="4" type="primary">Nudcd3</name>
    <name evidence="4" type="ORF">EVAR_28208_1</name>
</gene>
<proteinExistence type="predicted"/>
<dbReference type="CDD" id="cd06467">
    <property type="entry name" value="p23_NUDC_like"/>
    <property type="match status" value="1"/>
</dbReference>
<dbReference type="InterPro" id="IPR037898">
    <property type="entry name" value="NudC_fam"/>
</dbReference>
<dbReference type="GO" id="GO:0051082">
    <property type="term" value="F:unfolded protein binding"/>
    <property type="evidence" value="ECO:0007669"/>
    <property type="project" value="TreeGrafter"/>
</dbReference>
<comment type="caution">
    <text evidence="4">The sequence shown here is derived from an EMBL/GenBank/DDBJ whole genome shotgun (WGS) entry which is preliminary data.</text>
</comment>
<dbReference type="Proteomes" id="UP000299102">
    <property type="component" value="Unassembled WGS sequence"/>
</dbReference>
<dbReference type="PROSITE" id="PS51203">
    <property type="entry name" value="CS"/>
    <property type="match status" value="1"/>
</dbReference>
<dbReference type="STRING" id="151549.A0A4C1VIK1"/>
<dbReference type="OrthoDB" id="515366at2759"/>
<dbReference type="AlphaFoldDB" id="A0A4C1VIK1"/>
<evidence type="ECO:0000259" key="3">
    <source>
        <dbReference type="PROSITE" id="PS51203"/>
    </source>
</evidence>
<dbReference type="PANTHER" id="PTHR12356:SF19">
    <property type="entry name" value="NUDC DOMAIN-CONTAINING PROTEIN 3"/>
    <property type="match status" value="1"/>
</dbReference>
<keyword evidence="5" id="KW-1185">Reference proteome</keyword>
<dbReference type="Gene3D" id="2.60.40.790">
    <property type="match status" value="1"/>
</dbReference>
<feature type="region of interest" description="Disordered" evidence="2">
    <location>
        <begin position="279"/>
        <end position="308"/>
    </location>
</feature>
<dbReference type="PANTHER" id="PTHR12356">
    <property type="entry name" value="NUCLEAR MOVEMENT PROTEIN NUDC"/>
    <property type="match status" value="1"/>
</dbReference>
<protein>
    <submittedName>
        <fullName evidence="4">NudC domain-containing protein 3</fullName>
    </submittedName>
</protein>
<dbReference type="EMBL" id="BGZK01000348">
    <property type="protein sequence ID" value="GBP38410.1"/>
    <property type="molecule type" value="Genomic_DNA"/>
</dbReference>
<sequence length="328" mass="36612">MSDTKSTVHYDEVLLSILVNEKSIIGFLSTVFNFLARRTDFYYVPQNPNENFGFPPGVAEELVVKILRKCDPKNWDNAVPPKSSDISNDVMCSTVAQEIEIEANEETPDLDVTTDENIEQKNNIPQTNISKVQSPKSNLKKNLIPQIPVQNNSESYNGAIREKYSWSQTITDLDVSVTLPLDIMSAKDVSVSINPEYINIRNKNDGSTILKDNFRHKVKTLESFWTVTGGSLQIHLVSEDGLDDDEDSVADPDLELPCDDETFENVEGLDIDSIIEGLEHDDNISPDPPTTASSFQSISSLQPGQSANPCRTQAKILCMLEEEKLRTE</sequence>
<evidence type="ECO:0000313" key="5">
    <source>
        <dbReference type="Proteomes" id="UP000299102"/>
    </source>
</evidence>
<dbReference type="SUPFAM" id="SSF49764">
    <property type="entry name" value="HSP20-like chaperones"/>
    <property type="match status" value="1"/>
</dbReference>